<dbReference type="SMART" id="SM00091">
    <property type="entry name" value="PAS"/>
    <property type="match status" value="1"/>
</dbReference>
<keyword evidence="14" id="KW-1185">Reference proteome</keyword>
<reference evidence="13 14" key="1">
    <citation type="submission" date="2016-12" db="EMBL/GenBank/DDBJ databases">
        <title>Domibacillus antri genome sequencing.</title>
        <authorList>
            <person name="Verma A."/>
            <person name="Krishnamurthi S."/>
        </authorList>
    </citation>
    <scope>NUCLEOTIDE SEQUENCE [LARGE SCALE GENOMIC DNA]</scope>
    <source>
        <strain evidence="13 14">XD80</strain>
    </source>
</reference>
<dbReference type="FunFam" id="1.10.287.130:FF:000040">
    <property type="entry name" value="PAS domain-containing sensor histidine kinase"/>
    <property type="match status" value="1"/>
</dbReference>
<dbReference type="InterPro" id="IPR004358">
    <property type="entry name" value="Sig_transdc_His_kin-like_C"/>
</dbReference>
<gene>
    <name evidence="13" type="ORF">BTO30_11930</name>
</gene>
<keyword evidence="9" id="KW-0902">Two-component regulatory system</keyword>
<evidence type="ECO:0000256" key="9">
    <source>
        <dbReference type="ARBA" id="ARBA00023012"/>
    </source>
</evidence>
<dbReference type="Pfam" id="PF00989">
    <property type="entry name" value="PAS"/>
    <property type="match status" value="1"/>
</dbReference>
<dbReference type="AlphaFoldDB" id="A0A1Q8Q3V7"/>
<dbReference type="PANTHER" id="PTHR43065">
    <property type="entry name" value="SENSOR HISTIDINE KINASE"/>
    <property type="match status" value="1"/>
</dbReference>
<keyword evidence="5" id="KW-0547">Nucleotide-binding</keyword>
<evidence type="ECO:0000259" key="11">
    <source>
        <dbReference type="PROSITE" id="PS50109"/>
    </source>
</evidence>
<dbReference type="PANTHER" id="PTHR43065:SF34">
    <property type="entry name" value="SPORULATION KINASE A"/>
    <property type="match status" value="1"/>
</dbReference>
<keyword evidence="6 13" id="KW-0418">Kinase</keyword>
<comment type="caution">
    <text evidence="13">The sequence shown here is derived from an EMBL/GenBank/DDBJ whole genome shotgun (WGS) entry which is preliminary data.</text>
</comment>
<sequence>MKKTGRIATGIIAVIYTFFQIQFFDDPFQKEIVDVLSFTMVVFFLGWQYDRAKFDVKLRKESAESYKQLVELLPEAVMIYTNEKILYVNKAAEIMLAAQEKNEVIGRSVFSFILADYQQLSTQHIEEVYKEKQPVMQSEKELKRLDGKVIACEVSSLYIVFEGGEAVLSIIKDLTEQKEQTARLLQKSEKLAIVGQLAAGIAHEIRNPLTSLKGFIQLSRMQDEHKQEYFDIMLTELDRINLIVSELLGLSKPIDVLYKEQDLKPLLQDVVALINSQAVMENVLISVAFEPDIPTVFCEENQLKQVFINLLKNAIEAMPAGGDIKVDMKHKGGKVALYVLDEGIGIPEDRMPKLGEPFYTTKEKGTGLGLMTCCKIIENHGGELNIFSKVGEGTTVEIVLPTQKNPAVDMPGTAIMI</sequence>
<evidence type="ECO:0000256" key="1">
    <source>
        <dbReference type="ARBA" id="ARBA00000085"/>
    </source>
</evidence>
<proteinExistence type="predicted"/>
<dbReference type="EC" id="2.7.13.3" evidence="2"/>
<keyword evidence="8" id="KW-0749">Sporulation</keyword>
<dbReference type="CDD" id="cd00075">
    <property type="entry name" value="HATPase"/>
    <property type="match status" value="1"/>
</dbReference>
<evidence type="ECO:0000256" key="2">
    <source>
        <dbReference type="ARBA" id="ARBA00012438"/>
    </source>
</evidence>
<dbReference type="InterPro" id="IPR003661">
    <property type="entry name" value="HisK_dim/P_dom"/>
</dbReference>
<comment type="catalytic activity">
    <reaction evidence="1">
        <text>ATP + protein L-histidine = ADP + protein N-phospho-L-histidine.</text>
        <dbReference type="EC" id="2.7.13.3"/>
    </reaction>
</comment>
<dbReference type="InterPro" id="IPR036890">
    <property type="entry name" value="HATPase_C_sf"/>
</dbReference>
<dbReference type="SUPFAM" id="SSF55874">
    <property type="entry name" value="ATPase domain of HSP90 chaperone/DNA topoisomerase II/histidine kinase"/>
    <property type="match status" value="1"/>
</dbReference>
<dbReference type="Gene3D" id="3.30.450.20">
    <property type="entry name" value="PAS domain"/>
    <property type="match status" value="1"/>
</dbReference>
<dbReference type="GO" id="GO:0006355">
    <property type="term" value="P:regulation of DNA-templated transcription"/>
    <property type="evidence" value="ECO:0007669"/>
    <property type="project" value="InterPro"/>
</dbReference>
<dbReference type="Pfam" id="PF00512">
    <property type="entry name" value="HisKA"/>
    <property type="match status" value="1"/>
</dbReference>
<dbReference type="CDD" id="cd00082">
    <property type="entry name" value="HisKA"/>
    <property type="match status" value="1"/>
</dbReference>
<keyword evidence="10" id="KW-0472">Membrane</keyword>
<dbReference type="RefSeq" id="WP_075398956.1">
    <property type="nucleotide sequence ID" value="NZ_MSDU01000026.1"/>
</dbReference>
<dbReference type="EMBL" id="MSDU01000026">
    <property type="protein sequence ID" value="OLN22029.1"/>
    <property type="molecule type" value="Genomic_DNA"/>
</dbReference>
<evidence type="ECO:0000256" key="4">
    <source>
        <dbReference type="ARBA" id="ARBA00022679"/>
    </source>
</evidence>
<dbReference type="InterPro" id="IPR035965">
    <property type="entry name" value="PAS-like_dom_sf"/>
</dbReference>
<feature type="domain" description="PAC" evidence="12">
    <location>
        <begin position="136"/>
        <end position="186"/>
    </location>
</feature>
<dbReference type="InterPro" id="IPR003594">
    <property type="entry name" value="HATPase_dom"/>
</dbReference>
<dbReference type="SUPFAM" id="SSF55785">
    <property type="entry name" value="PYP-like sensor domain (PAS domain)"/>
    <property type="match status" value="1"/>
</dbReference>
<keyword evidence="7" id="KW-0067">ATP-binding</keyword>
<keyword evidence="4" id="KW-0808">Transferase</keyword>
<evidence type="ECO:0000256" key="10">
    <source>
        <dbReference type="SAM" id="Phobius"/>
    </source>
</evidence>
<dbReference type="GO" id="GO:0005524">
    <property type="term" value="F:ATP binding"/>
    <property type="evidence" value="ECO:0007669"/>
    <property type="project" value="UniProtKB-KW"/>
</dbReference>
<dbReference type="OrthoDB" id="9815750at2"/>
<evidence type="ECO:0000313" key="13">
    <source>
        <dbReference type="EMBL" id="OLN22029.1"/>
    </source>
</evidence>
<keyword evidence="10" id="KW-1133">Transmembrane helix</keyword>
<dbReference type="SUPFAM" id="SSF47384">
    <property type="entry name" value="Homodimeric domain of signal transducing histidine kinase"/>
    <property type="match status" value="1"/>
</dbReference>
<evidence type="ECO:0000259" key="12">
    <source>
        <dbReference type="PROSITE" id="PS50113"/>
    </source>
</evidence>
<evidence type="ECO:0000256" key="3">
    <source>
        <dbReference type="ARBA" id="ARBA00022553"/>
    </source>
</evidence>
<accession>A0A1Q8Q3V7</accession>
<dbReference type="PRINTS" id="PR00344">
    <property type="entry name" value="BCTRLSENSOR"/>
</dbReference>
<evidence type="ECO:0000256" key="5">
    <source>
        <dbReference type="ARBA" id="ARBA00022741"/>
    </source>
</evidence>
<dbReference type="Gene3D" id="3.30.565.10">
    <property type="entry name" value="Histidine kinase-like ATPase, C-terminal domain"/>
    <property type="match status" value="1"/>
</dbReference>
<dbReference type="PROSITE" id="PS50113">
    <property type="entry name" value="PAC"/>
    <property type="match status" value="1"/>
</dbReference>
<name>A0A1Q8Q3V7_9BACI</name>
<dbReference type="STRING" id="1714264.BTO30_11930"/>
<evidence type="ECO:0000313" key="14">
    <source>
        <dbReference type="Proteomes" id="UP000185568"/>
    </source>
</evidence>
<dbReference type="NCBIfam" id="TIGR00229">
    <property type="entry name" value="sensory_box"/>
    <property type="match status" value="1"/>
</dbReference>
<protein>
    <recommendedName>
        <fullName evidence="2">histidine kinase</fullName>
        <ecNumber evidence="2">2.7.13.3</ecNumber>
    </recommendedName>
</protein>
<dbReference type="SMART" id="SM00388">
    <property type="entry name" value="HisKA"/>
    <property type="match status" value="1"/>
</dbReference>
<dbReference type="InterPro" id="IPR036097">
    <property type="entry name" value="HisK_dim/P_sf"/>
</dbReference>
<dbReference type="InterPro" id="IPR000700">
    <property type="entry name" value="PAS-assoc_C"/>
</dbReference>
<feature type="domain" description="Histidine kinase" evidence="11">
    <location>
        <begin position="200"/>
        <end position="404"/>
    </location>
</feature>
<dbReference type="GO" id="GO:0030435">
    <property type="term" value="P:sporulation resulting in formation of a cellular spore"/>
    <property type="evidence" value="ECO:0007669"/>
    <property type="project" value="UniProtKB-KW"/>
</dbReference>
<feature type="transmembrane region" description="Helical" evidence="10">
    <location>
        <begin position="7"/>
        <end position="25"/>
    </location>
</feature>
<dbReference type="InterPro" id="IPR005467">
    <property type="entry name" value="His_kinase_dom"/>
</dbReference>
<dbReference type="InterPro" id="IPR013767">
    <property type="entry name" value="PAS_fold"/>
</dbReference>
<dbReference type="Gene3D" id="1.10.287.130">
    <property type="match status" value="1"/>
</dbReference>
<organism evidence="13 14">
    <name type="scientific">Domibacillus antri</name>
    <dbReference type="NCBI Taxonomy" id="1714264"/>
    <lineage>
        <taxon>Bacteria</taxon>
        <taxon>Bacillati</taxon>
        <taxon>Bacillota</taxon>
        <taxon>Bacilli</taxon>
        <taxon>Bacillales</taxon>
        <taxon>Bacillaceae</taxon>
        <taxon>Domibacillus</taxon>
    </lineage>
</organism>
<keyword evidence="10" id="KW-0812">Transmembrane</keyword>
<dbReference type="SMART" id="SM00387">
    <property type="entry name" value="HATPase_c"/>
    <property type="match status" value="1"/>
</dbReference>
<keyword evidence="3" id="KW-0597">Phosphoprotein</keyword>
<evidence type="ECO:0000256" key="8">
    <source>
        <dbReference type="ARBA" id="ARBA00022969"/>
    </source>
</evidence>
<dbReference type="Proteomes" id="UP000185568">
    <property type="component" value="Unassembled WGS sequence"/>
</dbReference>
<evidence type="ECO:0000256" key="6">
    <source>
        <dbReference type="ARBA" id="ARBA00022777"/>
    </source>
</evidence>
<dbReference type="PROSITE" id="PS50109">
    <property type="entry name" value="HIS_KIN"/>
    <property type="match status" value="1"/>
</dbReference>
<evidence type="ECO:0000256" key="7">
    <source>
        <dbReference type="ARBA" id="ARBA00022840"/>
    </source>
</evidence>
<dbReference type="CDD" id="cd00130">
    <property type="entry name" value="PAS"/>
    <property type="match status" value="1"/>
</dbReference>
<dbReference type="GO" id="GO:0000155">
    <property type="term" value="F:phosphorelay sensor kinase activity"/>
    <property type="evidence" value="ECO:0007669"/>
    <property type="project" value="InterPro"/>
</dbReference>
<dbReference type="InterPro" id="IPR000014">
    <property type="entry name" value="PAS"/>
</dbReference>
<dbReference type="Pfam" id="PF02518">
    <property type="entry name" value="HATPase_c"/>
    <property type="match status" value="1"/>
</dbReference>